<dbReference type="PANTHER" id="PTHR43477:SF1">
    <property type="entry name" value="DIHYDROANTICAPSIN 7-DEHYDROGENASE"/>
    <property type="match status" value="1"/>
</dbReference>
<accession>A0A5J6N7P8</accession>
<dbReference type="Gene3D" id="3.40.50.720">
    <property type="entry name" value="NAD(P)-binding Rossmann-like Domain"/>
    <property type="match status" value="1"/>
</dbReference>
<evidence type="ECO:0000256" key="1">
    <source>
        <dbReference type="ARBA" id="ARBA00006484"/>
    </source>
</evidence>
<name>A0A5J6N7P8_9PROT</name>
<proteinExistence type="inferred from homology"/>
<comment type="similarity">
    <text evidence="1">Belongs to the short-chain dehydrogenases/reductases (SDR) family.</text>
</comment>
<evidence type="ECO:0000256" key="2">
    <source>
        <dbReference type="ARBA" id="ARBA00023002"/>
    </source>
</evidence>
<sequence length="247" mass="25538">MSRVVLVTGAASGIGLGLAEHFLGAGDRVVAFDRDAEGLGKLARKGRDGTLVTVIGDVGAAADVEACVAEAERRLGPVDLLINNAGTTGGPKATTVHETSVADLDLVLSVNIRGPFLMCRRVLPSMAARGRGIIVNIASVAGLVAFPGRAAYSVTKGAIIQLTRSITVDYGRHGIRAVSLCPGMIDTPLTHWRLSDPALREEVLARIPQRAIGSIADVVAAVKFLASDEAAYFNGGAVPMDGGYLAI</sequence>
<gene>
    <name evidence="3" type="primary">bacC</name>
    <name evidence="3" type="ORF">FRZ61_48020</name>
</gene>
<dbReference type="SUPFAM" id="SSF51735">
    <property type="entry name" value="NAD(P)-binding Rossmann-fold domains"/>
    <property type="match status" value="1"/>
</dbReference>
<dbReference type="InterPro" id="IPR051122">
    <property type="entry name" value="SDR_DHRS6-like"/>
</dbReference>
<protein>
    <submittedName>
        <fullName evidence="3">Dihydroanticapsin 7-dehydrogenase</fullName>
    </submittedName>
</protein>
<dbReference type="PRINTS" id="PR00080">
    <property type="entry name" value="SDRFAMILY"/>
</dbReference>
<dbReference type="InterPro" id="IPR002347">
    <property type="entry name" value="SDR_fam"/>
</dbReference>
<dbReference type="Pfam" id="PF13561">
    <property type="entry name" value="adh_short_C2"/>
    <property type="match status" value="1"/>
</dbReference>
<dbReference type="RefSeq" id="WP_151120122.1">
    <property type="nucleotide sequence ID" value="NZ_CP042582.1"/>
</dbReference>
<reference evidence="3 4" key="1">
    <citation type="submission" date="2019-08" db="EMBL/GenBank/DDBJ databases">
        <title>Hyperibacter terrae gen. nov., sp. nov. and Hyperibacter viscosus sp. nov., two new members in the family Rhodospirillaceae isolated from the rhizosphere of Hypericum perforatum.</title>
        <authorList>
            <person name="Noviana Z."/>
        </authorList>
    </citation>
    <scope>NUCLEOTIDE SEQUENCE [LARGE SCALE GENOMIC DNA]</scope>
    <source>
        <strain evidence="3 4">R5959</strain>
    </source>
</reference>
<keyword evidence="2" id="KW-0560">Oxidoreductase</keyword>
<dbReference type="GO" id="GO:0016491">
    <property type="term" value="F:oxidoreductase activity"/>
    <property type="evidence" value="ECO:0007669"/>
    <property type="project" value="UniProtKB-KW"/>
</dbReference>
<dbReference type="InterPro" id="IPR036291">
    <property type="entry name" value="NAD(P)-bd_dom_sf"/>
</dbReference>
<dbReference type="EMBL" id="CP042582">
    <property type="protein sequence ID" value="QEX24860.1"/>
    <property type="molecule type" value="Genomic_DNA"/>
</dbReference>
<evidence type="ECO:0000313" key="4">
    <source>
        <dbReference type="Proteomes" id="UP000325797"/>
    </source>
</evidence>
<dbReference type="KEGG" id="hadh:FRZ61_48020"/>
<keyword evidence="4" id="KW-1185">Reference proteome</keyword>
<dbReference type="Proteomes" id="UP000325797">
    <property type="component" value="Chromosome"/>
</dbReference>
<dbReference type="PANTHER" id="PTHR43477">
    <property type="entry name" value="DIHYDROANTICAPSIN 7-DEHYDROGENASE"/>
    <property type="match status" value="1"/>
</dbReference>
<organism evidence="3 4">
    <name type="scientific">Hypericibacter adhaerens</name>
    <dbReference type="NCBI Taxonomy" id="2602016"/>
    <lineage>
        <taxon>Bacteria</taxon>
        <taxon>Pseudomonadati</taxon>
        <taxon>Pseudomonadota</taxon>
        <taxon>Alphaproteobacteria</taxon>
        <taxon>Rhodospirillales</taxon>
        <taxon>Dongiaceae</taxon>
        <taxon>Hypericibacter</taxon>
    </lineage>
</organism>
<dbReference type="FunFam" id="3.40.50.720:FF:000084">
    <property type="entry name" value="Short-chain dehydrogenase reductase"/>
    <property type="match status" value="1"/>
</dbReference>
<dbReference type="AlphaFoldDB" id="A0A5J6N7P8"/>
<dbReference type="PRINTS" id="PR00081">
    <property type="entry name" value="GDHRDH"/>
</dbReference>
<dbReference type="OrthoDB" id="9789398at2"/>
<dbReference type="CDD" id="cd05233">
    <property type="entry name" value="SDR_c"/>
    <property type="match status" value="1"/>
</dbReference>
<evidence type="ECO:0000313" key="3">
    <source>
        <dbReference type="EMBL" id="QEX24860.1"/>
    </source>
</evidence>